<evidence type="ECO:0000256" key="2">
    <source>
        <dbReference type="ARBA" id="ARBA00022475"/>
    </source>
</evidence>
<feature type="transmembrane region" description="Helical" evidence="7">
    <location>
        <begin position="319"/>
        <end position="341"/>
    </location>
</feature>
<dbReference type="EMBL" id="CP009526">
    <property type="protein sequence ID" value="AKB51381.1"/>
    <property type="molecule type" value="Genomic_DNA"/>
</dbReference>
<reference evidence="8 9" key="1">
    <citation type="submission" date="2014-07" db="EMBL/GenBank/DDBJ databases">
        <title>Methanogenic archaea and the global carbon cycle.</title>
        <authorList>
            <person name="Henriksen J.R."/>
            <person name="Luke J."/>
            <person name="Reinhart S."/>
            <person name="Benedict M.N."/>
            <person name="Youngblut N.D."/>
            <person name="Metcalf M.E."/>
            <person name="Whitaker R.J."/>
            <person name="Metcalf W.W."/>
        </authorList>
    </citation>
    <scope>NUCLEOTIDE SEQUENCE [LARGE SCALE GENOMIC DNA]</scope>
    <source>
        <strain evidence="8 9">Wiesmoor</strain>
    </source>
</reference>
<feature type="compositionally biased region" description="Low complexity" evidence="6">
    <location>
        <begin position="440"/>
        <end position="460"/>
    </location>
</feature>
<dbReference type="AlphaFoldDB" id="A0A0E3LLJ5"/>
<proteinExistence type="predicted"/>
<gene>
    <name evidence="8" type="ORF">MSBRW_2128</name>
</gene>
<dbReference type="PANTHER" id="PTHR42770:SF13">
    <property type="entry name" value="L-METHIONINE_BRANCHED-CHAIN AMINO ACID EXPORTER YJEH"/>
    <property type="match status" value="1"/>
</dbReference>
<dbReference type="GO" id="GO:0022857">
    <property type="term" value="F:transmembrane transporter activity"/>
    <property type="evidence" value="ECO:0007669"/>
    <property type="project" value="InterPro"/>
</dbReference>
<evidence type="ECO:0000256" key="6">
    <source>
        <dbReference type="SAM" id="MobiDB-lite"/>
    </source>
</evidence>
<dbReference type="PATRIC" id="fig|1434109.4.peg.2739"/>
<accession>A0A0E3LLJ5</accession>
<dbReference type="InterPro" id="IPR002293">
    <property type="entry name" value="AA/rel_permease1"/>
</dbReference>
<dbReference type="GO" id="GO:0005886">
    <property type="term" value="C:plasma membrane"/>
    <property type="evidence" value="ECO:0007669"/>
    <property type="project" value="UniProtKB-SubCell"/>
</dbReference>
<evidence type="ECO:0000256" key="1">
    <source>
        <dbReference type="ARBA" id="ARBA00004651"/>
    </source>
</evidence>
<dbReference type="Pfam" id="PF13520">
    <property type="entry name" value="AA_permease_2"/>
    <property type="match status" value="1"/>
</dbReference>
<dbReference type="HOGENOM" id="CLU_007946_18_0_2"/>
<dbReference type="PANTHER" id="PTHR42770">
    <property type="entry name" value="AMINO ACID TRANSPORTER-RELATED"/>
    <property type="match status" value="1"/>
</dbReference>
<dbReference type="Gene3D" id="1.20.1740.10">
    <property type="entry name" value="Amino acid/polyamine transporter I"/>
    <property type="match status" value="1"/>
</dbReference>
<feature type="transmembrane region" description="Helical" evidence="7">
    <location>
        <begin position="196"/>
        <end position="215"/>
    </location>
</feature>
<evidence type="ECO:0000256" key="4">
    <source>
        <dbReference type="ARBA" id="ARBA00022989"/>
    </source>
</evidence>
<dbReference type="Proteomes" id="UP000033038">
    <property type="component" value="Chromosome"/>
</dbReference>
<feature type="transmembrane region" description="Helical" evidence="7">
    <location>
        <begin position="274"/>
        <end position="299"/>
    </location>
</feature>
<comment type="subcellular location">
    <subcellularLocation>
        <location evidence="1">Cell membrane</location>
        <topology evidence="1">Multi-pass membrane protein</topology>
    </subcellularLocation>
</comment>
<feature type="transmembrane region" description="Helical" evidence="7">
    <location>
        <begin position="43"/>
        <end position="65"/>
    </location>
</feature>
<feature type="transmembrane region" description="Helical" evidence="7">
    <location>
        <begin position="86"/>
        <end position="109"/>
    </location>
</feature>
<protein>
    <recommendedName>
        <fullName evidence="10">Amino acid permease</fullName>
    </recommendedName>
</protein>
<feature type="transmembrane region" description="Helical" evidence="7">
    <location>
        <begin position="347"/>
        <end position="367"/>
    </location>
</feature>
<keyword evidence="3 7" id="KW-0812">Transmembrane</keyword>
<dbReference type="PIRSF" id="PIRSF006060">
    <property type="entry name" value="AA_transporter"/>
    <property type="match status" value="1"/>
</dbReference>
<dbReference type="InterPro" id="IPR050367">
    <property type="entry name" value="APC_superfamily"/>
</dbReference>
<evidence type="ECO:0000313" key="8">
    <source>
        <dbReference type="EMBL" id="AKB51381.1"/>
    </source>
</evidence>
<organism evidence="8 9">
    <name type="scientific">Methanosarcina barkeri str. Wiesmoor</name>
    <dbReference type="NCBI Taxonomy" id="1434109"/>
    <lineage>
        <taxon>Archaea</taxon>
        <taxon>Methanobacteriati</taxon>
        <taxon>Methanobacteriota</taxon>
        <taxon>Stenosarchaea group</taxon>
        <taxon>Methanomicrobia</taxon>
        <taxon>Methanosarcinales</taxon>
        <taxon>Methanosarcinaceae</taxon>
        <taxon>Methanosarcina</taxon>
    </lineage>
</organism>
<dbReference type="GeneID" id="24823655"/>
<name>A0A0E3LLJ5_METBA</name>
<feature type="transmembrane region" description="Helical" evidence="7">
    <location>
        <begin position="121"/>
        <end position="140"/>
    </location>
</feature>
<sequence>MTELKKTISFRRGMGLAICMLIGTGILALPGLALDAGTVYEAILGWLLIAIVAVPLIEVCSSLGLKFPSTAGLAGYAEKAVGPWGGYAVSYLVGGSFFFGLPAVALIGSEYMKQLFQLSDTGAALFAILLVTLMLLSNLAGIRVISLINYAALAVLFLLIGLLIVFNLDFLDSGLVIASEALSGNAHIDPYNTWKVAALLFWAFLGWENLSFSLGEIKDPEKNVPRLYWLSFALVTSIYLVLALISTGASVSGASLQGAAGLSGLVLFTPGGKLLIWLMIIVIAANACSWDFTASRLLYAGGRTGIFPKVFGKLSKRNIPVSSLVGLYVLSIFLILGSYLLKIPVSAMILFVNQNFVFLYAFIIIAYWKTENGWKKWIFSALSLVSLSFLVSGFTWEIAYPIFLIGFGYYRFLRSKGKSSASKISASKIPASKMPISRVSGSKMPVSKISSSSPVSGNESSLREDSQEISGLAKH</sequence>
<keyword evidence="5 7" id="KW-0472">Membrane</keyword>
<keyword evidence="2" id="KW-1003">Cell membrane</keyword>
<keyword evidence="4 7" id="KW-1133">Transmembrane helix</keyword>
<evidence type="ECO:0008006" key="10">
    <source>
        <dbReference type="Google" id="ProtNLM"/>
    </source>
</evidence>
<dbReference type="KEGG" id="mbw:MSBRW_2128"/>
<feature type="transmembrane region" description="Helical" evidence="7">
    <location>
        <begin position="147"/>
        <end position="166"/>
    </location>
</feature>
<dbReference type="RefSeq" id="WP_011307550.1">
    <property type="nucleotide sequence ID" value="NZ_CP009526.1"/>
</dbReference>
<evidence type="ECO:0000256" key="5">
    <source>
        <dbReference type="ARBA" id="ARBA00023136"/>
    </source>
</evidence>
<feature type="transmembrane region" description="Helical" evidence="7">
    <location>
        <begin position="374"/>
        <end position="392"/>
    </location>
</feature>
<feature type="transmembrane region" description="Helical" evidence="7">
    <location>
        <begin position="227"/>
        <end position="254"/>
    </location>
</feature>
<evidence type="ECO:0000313" key="9">
    <source>
        <dbReference type="Proteomes" id="UP000033038"/>
    </source>
</evidence>
<evidence type="ECO:0000256" key="3">
    <source>
        <dbReference type="ARBA" id="ARBA00022692"/>
    </source>
</evidence>
<evidence type="ECO:0000256" key="7">
    <source>
        <dbReference type="SAM" id="Phobius"/>
    </source>
</evidence>
<feature type="region of interest" description="Disordered" evidence="6">
    <location>
        <begin position="434"/>
        <end position="475"/>
    </location>
</feature>